<comment type="similarity">
    <text evidence="7">Belongs to the protein kinase superfamily. Ser/Thr protein kinase family. CDPK subfamily.</text>
</comment>
<dbReference type="SUPFAM" id="SSF52218">
    <property type="entry name" value="Flavoproteins"/>
    <property type="match status" value="1"/>
</dbReference>
<evidence type="ECO:0000256" key="4">
    <source>
        <dbReference type="ARBA" id="ARBA00022741"/>
    </source>
</evidence>
<dbReference type="EMBL" id="CAJNNW010025831">
    <property type="protein sequence ID" value="CAE8680202.1"/>
    <property type="molecule type" value="Genomic_DNA"/>
</dbReference>
<evidence type="ECO:0000259" key="11">
    <source>
        <dbReference type="PROSITE" id="PS50902"/>
    </source>
</evidence>
<dbReference type="PROSITE" id="PS50902">
    <property type="entry name" value="FLAVODOXIN_LIKE"/>
    <property type="match status" value="1"/>
</dbReference>
<feature type="domain" description="Protein kinase" evidence="9">
    <location>
        <begin position="14"/>
        <end position="342"/>
    </location>
</feature>
<dbReference type="GO" id="GO:0010181">
    <property type="term" value="F:FMN binding"/>
    <property type="evidence" value="ECO:0007669"/>
    <property type="project" value="InterPro"/>
</dbReference>
<keyword evidence="2" id="KW-0723">Serine/threonine-protein kinase</keyword>
<accession>A0A813JES3</accession>
<organism evidence="12 13">
    <name type="scientific">Polarella glacialis</name>
    <name type="common">Dinoflagellate</name>
    <dbReference type="NCBI Taxonomy" id="89957"/>
    <lineage>
        <taxon>Eukaryota</taxon>
        <taxon>Sar</taxon>
        <taxon>Alveolata</taxon>
        <taxon>Dinophyceae</taxon>
        <taxon>Suessiales</taxon>
        <taxon>Suessiaceae</taxon>
        <taxon>Polarella</taxon>
    </lineage>
</organism>
<evidence type="ECO:0000256" key="2">
    <source>
        <dbReference type="ARBA" id="ARBA00022527"/>
    </source>
</evidence>
<feature type="domain" description="EF-hand" evidence="10">
    <location>
        <begin position="457"/>
        <end position="492"/>
    </location>
</feature>
<dbReference type="AlphaFoldDB" id="A0A813JES3"/>
<evidence type="ECO:0000256" key="6">
    <source>
        <dbReference type="ARBA" id="ARBA00022840"/>
    </source>
</evidence>
<dbReference type="PROSITE" id="PS50222">
    <property type="entry name" value="EF_HAND_2"/>
    <property type="match status" value="2"/>
</dbReference>
<dbReference type="SUPFAM" id="SSF47473">
    <property type="entry name" value="EF-hand"/>
    <property type="match status" value="1"/>
</dbReference>
<dbReference type="SMART" id="SM00054">
    <property type="entry name" value="EFh"/>
    <property type="match status" value="3"/>
</dbReference>
<keyword evidence="6" id="KW-0067">ATP-binding</keyword>
<protein>
    <recommendedName>
        <fullName evidence="14">Calmodulin</fullName>
    </recommendedName>
</protein>
<dbReference type="Gene3D" id="3.40.50.360">
    <property type="match status" value="1"/>
</dbReference>
<dbReference type="Gene3D" id="1.10.238.10">
    <property type="entry name" value="EF-hand"/>
    <property type="match status" value="2"/>
</dbReference>
<evidence type="ECO:0008006" key="14">
    <source>
        <dbReference type="Google" id="ProtNLM"/>
    </source>
</evidence>
<dbReference type="InterPro" id="IPR011009">
    <property type="entry name" value="Kinase-like_dom_sf"/>
</dbReference>
<reference evidence="12" key="1">
    <citation type="submission" date="2021-02" db="EMBL/GenBank/DDBJ databases">
        <authorList>
            <person name="Dougan E. K."/>
            <person name="Rhodes N."/>
            <person name="Thang M."/>
            <person name="Chan C."/>
        </authorList>
    </citation>
    <scope>NUCLEOTIDE SEQUENCE</scope>
</reference>
<dbReference type="GO" id="GO:0005524">
    <property type="term" value="F:ATP binding"/>
    <property type="evidence" value="ECO:0007669"/>
    <property type="project" value="UniProtKB-KW"/>
</dbReference>
<dbReference type="Gene3D" id="1.10.510.10">
    <property type="entry name" value="Transferase(Phosphotransferase) domain 1"/>
    <property type="match status" value="1"/>
</dbReference>
<evidence type="ECO:0000259" key="9">
    <source>
        <dbReference type="PROSITE" id="PS50011"/>
    </source>
</evidence>
<dbReference type="InterPro" id="IPR050205">
    <property type="entry name" value="CDPK_Ser/Thr_kinases"/>
</dbReference>
<dbReference type="Pfam" id="PF13499">
    <property type="entry name" value="EF-hand_7"/>
    <property type="match status" value="1"/>
</dbReference>
<dbReference type="InterPro" id="IPR002048">
    <property type="entry name" value="EF_hand_dom"/>
</dbReference>
<dbReference type="PANTHER" id="PTHR24349">
    <property type="entry name" value="SERINE/THREONINE-PROTEIN KINASE"/>
    <property type="match status" value="1"/>
</dbReference>
<dbReference type="GO" id="GO:0005509">
    <property type="term" value="F:calcium ion binding"/>
    <property type="evidence" value="ECO:0007669"/>
    <property type="project" value="InterPro"/>
</dbReference>
<name>A0A813JES3_POLGL</name>
<dbReference type="InterPro" id="IPR008254">
    <property type="entry name" value="Flavodoxin/NO_synth"/>
</dbReference>
<dbReference type="Pfam" id="PF00069">
    <property type="entry name" value="Pkinase"/>
    <property type="match status" value="1"/>
</dbReference>
<evidence type="ECO:0000256" key="1">
    <source>
        <dbReference type="ARBA" id="ARBA00001946"/>
    </source>
</evidence>
<feature type="region of interest" description="Disordered" evidence="8">
    <location>
        <begin position="542"/>
        <end position="574"/>
    </location>
</feature>
<dbReference type="Pfam" id="PF13202">
    <property type="entry name" value="EF-hand_5"/>
    <property type="match status" value="1"/>
</dbReference>
<dbReference type="InterPro" id="IPR011992">
    <property type="entry name" value="EF-hand-dom_pair"/>
</dbReference>
<gene>
    <name evidence="12" type="ORF">PGLA2088_LOCUS21781</name>
</gene>
<evidence type="ECO:0000259" key="10">
    <source>
        <dbReference type="PROSITE" id="PS50222"/>
    </source>
</evidence>
<dbReference type="SUPFAM" id="SSF56112">
    <property type="entry name" value="Protein kinase-like (PK-like)"/>
    <property type="match status" value="1"/>
</dbReference>
<evidence type="ECO:0000313" key="13">
    <source>
        <dbReference type="Proteomes" id="UP000626109"/>
    </source>
</evidence>
<dbReference type="PROSITE" id="PS50011">
    <property type="entry name" value="PROTEIN_KINASE_DOM"/>
    <property type="match status" value="1"/>
</dbReference>
<feature type="domain" description="EF-hand" evidence="10">
    <location>
        <begin position="386"/>
        <end position="421"/>
    </location>
</feature>
<comment type="caution">
    <text evidence="12">The sequence shown here is derived from an EMBL/GenBank/DDBJ whole genome shotgun (WGS) entry which is preliminary data.</text>
</comment>
<dbReference type="InterPro" id="IPR000719">
    <property type="entry name" value="Prot_kinase_dom"/>
</dbReference>
<dbReference type="SMART" id="SM00220">
    <property type="entry name" value="S_TKc"/>
    <property type="match status" value="1"/>
</dbReference>
<comment type="cofactor">
    <cofactor evidence="1">
        <name>Mg(2+)</name>
        <dbReference type="ChEBI" id="CHEBI:18420"/>
    </cofactor>
</comment>
<keyword evidence="5" id="KW-0418">Kinase</keyword>
<evidence type="ECO:0000256" key="5">
    <source>
        <dbReference type="ARBA" id="ARBA00022777"/>
    </source>
</evidence>
<keyword evidence="3" id="KW-0808">Transferase</keyword>
<dbReference type="InterPro" id="IPR029039">
    <property type="entry name" value="Flavoprotein-like_sf"/>
</dbReference>
<dbReference type="GO" id="GO:0004674">
    <property type="term" value="F:protein serine/threonine kinase activity"/>
    <property type="evidence" value="ECO:0007669"/>
    <property type="project" value="UniProtKB-KW"/>
</dbReference>
<proteinExistence type="inferred from homology"/>
<evidence type="ECO:0000313" key="12">
    <source>
        <dbReference type="EMBL" id="CAE8680202.1"/>
    </source>
</evidence>
<dbReference type="Proteomes" id="UP000626109">
    <property type="component" value="Unassembled WGS sequence"/>
</dbReference>
<dbReference type="Pfam" id="PF00258">
    <property type="entry name" value="Flavodoxin_1"/>
    <property type="match status" value="1"/>
</dbReference>
<keyword evidence="4" id="KW-0547">Nucleotide-binding</keyword>
<evidence type="ECO:0000256" key="3">
    <source>
        <dbReference type="ARBA" id="ARBA00022679"/>
    </source>
</evidence>
<feature type="domain" description="Flavodoxin-like" evidence="11">
    <location>
        <begin position="52"/>
        <end position="214"/>
    </location>
</feature>
<sequence length="581" mass="62828">MQTSRSRPLTTAAAVSLAVVGAASIGVTAWALQRRRRQALVGESSSNSAVLLRLLYGSVTGTSEKWARHTAEEVLKAASKQCPEAVVEVVIEDLTTFSFDTLLTRASGVQEVVAILLSTQMDGLPPDNCAHFSTLLADHVHDFRVGRTALQHLSFAVIGFGSTEYSAAGHFCTAAVRADGAFAALSARRLAVLAKVTDTEEAFKQVAPWRDSLVAAVLELAQGRSPALAAGVTGRAASDAAVATTTGAEGGVLPTSASSRCYTSQCDLWSLGVIAFILLSGYMPFSGSEDQQARSISKGNYFMKPDTWSSTSEEAKEFVSWMLQVDPDLRMSAAKALEHRWIKRSMTEQKHEEIGFDILEALRKFGHASKFRRACMEMMAWSLSGEERAKVQDCFLQLDQTHCGTITLAELKRVLSGQFHVSDAETMEIFLALDTNHDEEIHYSDFLAAMVDSRIALHDDLVQATFKKFDVDNSGYITSENLREILGDTFEGDKVEHLLAEGGATPGRGLSYAEFGAYLRQEPVAMLKDKSIDVSDVDTTISQGKWSTSSDSAKEMSPSSSIYSKGAKSGNQGDQGCCCIS</sequence>
<evidence type="ECO:0000256" key="8">
    <source>
        <dbReference type="SAM" id="MobiDB-lite"/>
    </source>
</evidence>
<evidence type="ECO:0000256" key="7">
    <source>
        <dbReference type="ARBA" id="ARBA00024334"/>
    </source>
</evidence>